<keyword evidence="3" id="KW-1185">Reference proteome</keyword>
<proteinExistence type="predicted"/>
<dbReference type="EMBL" id="LN609529">
    <property type="protein sequence ID" value="CEF66892.1"/>
    <property type="molecule type" value="Genomic_DNA"/>
</dbReference>
<reference evidence="3" key="1">
    <citation type="submission" date="2014-09" db="EMBL/GenBank/DDBJ databases">
        <authorList>
            <person name="Martin A.A."/>
        </authorList>
    </citation>
    <scope>NUCLEOTIDE SEQUENCE</scope>
    <source>
        <strain evidence="3">ED321</strain>
    </source>
</reference>
<evidence type="ECO:0000313" key="2">
    <source>
        <dbReference type="EMBL" id="CEF66892.1"/>
    </source>
</evidence>
<gene>
    <name evidence="2 4 5" type="ORF">SRAE_2000155800</name>
</gene>
<evidence type="ECO:0000313" key="3">
    <source>
        <dbReference type="Proteomes" id="UP000035682"/>
    </source>
</evidence>
<reference evidence="2" key="2">
    <citation type="submission" date="2014-09" db="EMBL/GenBank/DDBJ databases">
        <authorList>
            <person name="Aslett A.Martin."/>
        </authorList>
    </citation>
    <scope>NUCLEOTIDE SEQUENCE</scope>
    <source>
        <strain evidence="2">ED321 Heterogonic</strain>
    </source>
</reference>
<dbReference type="Proteomes" id="UP000035682">
    <property type="component" value="Unplaced"/>
</dbReference>
<evidence type="ECO:0000313" key="4">
    <source>
        <dbReference type="WBParaSite" id="SRAE_2000155800.1"/>
    </source>
</evidence>
<dbReference type="RefSeq" id="XP_024506092.1">
    <property type="nucleotide sequence ID" value="XM_024652524.1"/>
</dbReference>
<name>A0A090LAV6_STRRB</name>
<evidence type="ECO:0000313" key="5">
    <source>
        <dbReference type="WormBase" id="SRAE_2000155800"/>
    </source>
</evidence>
<dbReference type="WBParaSite" id="SRAE_2000155800.1">
    <property type="protein sequence ID" value="SRAE_2000155800.1"/>
    <property type="gene ID" value="WBGene00261763"/>
</dbReference>
<dbReference type="CTD" id="36379257"/>
<feature type="compositionally biased region" description="Polar residues" evidence="1">
    <location>
        <begin position="77"/>
        <end position="88"/>
    </location>
</feature>
<protein>
    <submittedName>
        <fullName evidence="2 4">Uncharacterized protein</fullName>
    </submittedName>
</protein>
<dbReference type="GeneID" id="36379257"/>
<dbReference type="WormBase" id="SRAE_2000155800">
    <property type="protein sequence ID" value="SRP08472"/>
    <property type="gene ID" value="WBGene00261763"/>
</dbReference>
<organism evidence="2">
    <name type="scientific">Strongyloides ratti</name>
    <name type="common">Parasitic roundworm</name>
    <dbReference type="NCBI Taxonomy" id="34506"/>
    <lineage>
        <taxon>Eukaryota</taxon>
        <taxon>Metazoa</taxon>
        <taxon>Ecdysozoa</taxon>
        <taxon>Nematoda</taxon>
        <taxon>Chromadorea</taxon>
        <taxon>Rhabditida</taxon>
        <taxon>Tylenchina</taxon>
        <taxon>Panagrolaimomorpha</taxon>
        <taxon>Strongyloidoidea</taxon>
        <taxon>Strongyloididae</taxon>
        <taxon>Strongyloides</taxon>
    </lineage>
</organism>
<evidence type="ECO:0000256" key="1">
    <source>
        <dbReference type="SAM" id="MobiDB-lite"/>
    </source>
</evidence>
<dbReference type="AlphaFoldDB" id="A0A090LAV6"/>
<sequence>MNHWFSNMKHRFMDIFTFKKSEKDLKIEMRNTGQLSFKKNDISGGRQYNSDPSTNIGLAEALKKVSKIPNNYYTLPKNIPTSKSITKGESNDDLKNQVTSRPRSRTTLSEKVNILENNNTVNKKKSKFSYGKQIITSRKLRASFNKPKFVKCRSLDSSNMVSIKKGDLDFP</sequence>
<accession>A0A090LAV6</accession>
<feature type="region of interest" description="Disordered" evidence="1">
    <location>
        <begin position="77"/>
        <end position="104"/>
    </location>
</feature>
<reference evidence="4" key="3">
    <citation type="submission" date="2020-12" db="UniProtKB">
        <authorList>
            <consortium name="WormBaseParasite"/>
        </authorList>
    </citation>
    <scope>IDENTIFICATION</scope>
</reference>